<dbReference type="EMBL" id="JBHSFQ010000014">
    <property type="protein sequence ID" value="MFC4563227.1"/>
    <property type="molecule type" value="Genomic_DNA"/>
</dbReference>
<dbReference type="NCBIfam" id="TIGR03986">
    <property type="entry name" value="TIGR03986 family CRISPR-associated RAMP protein"/>
    <property type="match status" value="1"/>
</dbReference>
<organism evidence="5 6">
    <name type="scientific">Nocardiopsis mangrovi</name>
    <dbReference type="NCBI Taxonomy" id="1179818"/>
    <lineage>
        <taxon>Bacteria</taxon>
        <taxon>Bacillati</taxon>
        <taxon>Actinomycetota</taxon>
        <taxon>Actinomycetes</taxon>
        <taxon>Streptosporangiales</taxon>
        <taxon>Nocardiopsidaceae</taxon>
        <taxon>Nocardiopsis</taxon>
    </lineage>
</organism>
<feature type="domain" description="CRISPR type III-associated protein" evidence="4">
    <location>
        <begin position="116"/>
        <end position="173"/>
    </location>
</feature>
<accession>A0ABV9DWV2</accession>
<feature type="region of interest" description="Disordered" evidence="3">
    <location>
        <begin position="1"/>
        <end position="62"/>
    </location>
</feature>
<evidence type="ECO:0000313" key="6">
    <source>
        <dbReference type="Proteomes" id="UP001595923"/>
    </source>
</evidence>
<proteinExistence type="predicted"/>
<evidence type="ECO:0000256" key="2">
    <source>
        <dbReference type="ARBA" id="ARBA00093789"/>
    </source>
</evidence>
<keyword evidence="6" id="KW-1185">Reference proteome</keyword>
<gene>
    <name evidence="5" type="ORF">ACFO4E_15285</name>
</gene>
<dbReference type="InterPro" id="IPR005537">
    <property type="entry name" value="RAMP_III_fam"/>
</dbReference>
<evidence type="ECO:0000313" key="5">
    <source>
        <dbReference type="EMBL" id="MFC4563227.1"/>
    </source>
</evidence>
<sequence>MSDQPHSAARRPSPAAMPRRRASVAARRSAPLPPGGRSRSRDERGGAPGRRPGPPDPLRDHQAVAPYGLVPLPDHPMPAERLQESVLRDGITQRHVLAGHDRRIPGTHTGWIDLEIRSLTPLFVGATHKGADPARSLTIDGRPALPGATLRGLTRNVLRVVTGGETGHVNTPQLFFRAPAASSTDKRARHVMRNMNRGYRERHGAPSSPPGAAVKAGFLRYLGAGRGWVIHPLPVERPLQVRLADLRDDLARYPGLPPFPMPDPSAGGDPAAGGHVPAETHREFQFLRVTALCPDVDGRTVGETRFWAMAVLPAGEPVTPGHRETVRDRLRERWSEKLVRAQQAVDKAGGERARASARGRRNDIDRAMERVDSTGIRSHDCVLVLTGTAGERKNAYLFPTGISPDLRLPVPDHLVRMVESADQITRFQERNFPVDLSTGLTLGGPSAGGAADSGRERPGGLDRGACEPVWYQDSGGHVVSFGRSGGYRVAVGEYDPIRRALPDGIVSPDPADPGAAGRTPDIPRALFGDIDLLPQREGAGPAVRGRVSVGSAVCTDPDPWFPHALRVELLSPQRSCFANYLLQPLTDRTWGSSPDLVTWSHEGDVRLGGYKVYLHRHDPLPDEGLRYADLRADHVPDGDTKRDVVPLRAGLTFRGRITFTNLTDAEIGALLRALLLGNPAHGGDPADPVYAHKLGLGKSLGFGSVHITPVLHLIDHAERAASLDPGAGLQRVGAEGVQKLLDTFDDALLTWEREESVRAGRPLPDDWTDVARVQGLLLAAQWRERLPESWTRVMELEEFSVYPVLPALRDRFAAHARISDTAPG</sequence>
<protein>
    <submittedName>
        <fullName evidence="5">TIGR03986 family CRISPR-associated RAMP protein</fullName>
    </submittedName>
</protein>
<feature type="region of interest" description="Disordered" evidence="3">
    <location>
        <begin position="442"/>
        <end position="465"/>
    </location>
</feature>
<dbReference type="RefSeq" id="WP_378575164.1">
    <property type="nucleotide sequence ID" value="NZ_JBHSFQ010000014.1"/>
</dbReference>
<name>A0ABV9DWV2_9ACTN</name>
<evidence type="ECO:0000259" key="4">
    <source>
        <dbReference type="Pfam" id="PF03787"/>
    </source>
</evidence>
<comment type="caution">
    <text evidence="5">The sequence shown here is derived from an EMBL/GenBank/DDBJ whole genome shotgun (WGS) entry which is preliminary data.</text>
</comment>
<dbReference type="InterPro" id="IPR023825">
    <property type="entry name" value="CRISPR-assoc_RAMP_BGP1436"/>
</dbReference>
<evidence type="ECO:0000256" key="3">
    <source>
        <dbReference type="SAM" id="MobiDB-lite"/>
    </source>
</evidence>
<dbReference type="Proteomes" id="UP001595923">
    <property type="component" value="Unassembled WGS sequence"/>
</dbReference>
<feature type="compositionally biased region" description="Low complexity" evidence="3">
    <location>
        <begin position="1"/>
        <end position="30"/>
    </location>
</feature>
<evidence type="ECO:0000256" key="1">
    <source>
        <dbReference type="ARBA" id="ARBA00023118"/>
    </source>
</evidence>
<reference evidence="6" key="1">
    <citation type="journal article" date="2019" name="Int. J. Syst. Evol. Microbiol.">
        <title>The Global Catalogue of Microorganisms (GCM) 10K type strain sequencing project: providing services to taxonomists for standard genome sequencing and annotation.</title>
        <authorList>
            <consortium name="The Broad Institute Genomics Platform"/>
            <consortium name="The Broad Institute Genome Sequencing Center for Infectious Disease"/>
            <person name="Wu L."/>
            <person name="Ma J."/>
        </authorList>
    </citation>
    <scope>NUCLEOTIDE SEQUENCE [LARGE SCALE GENOMIC DNA]</scope>
    <source>
        <strain evidence="6">XZYJ18</strain>
    </source>
</reference>
<keyword evidence="1" id="KW-0051">Antiviral defense</keyword>
<comment type="subunit">
    <text evidence="2">Part of the Csm effector complex that includes Cas10, Csm2, Csm3, Csm4 and Csm5.</text>
</comment>
<dbReference type="Pfam" id="PF03787">
    <property type="entry name" value="RAMPs"/>
    <property type="match status" value="1"/>
</dbReference>